<gene>
    <name evidence="8" type="ORF">CBW24_04680</name>
</gene>
<evidence type="ECO:0000313" key="8">
    <source>
        <dbReference type="EMBL" id="ATI41364.1"/>
    </source>
</evidence>
<keyword evidence="4" id="KW-0249">Electron transport</keyword>
<dbReference type="OrthoDB" id="7854060at2"/>
<dbReference type="InterPro" id="IPR036909">
    <property type="entry name" value="Cyt_c-like_dom_sf"/>
</dbReference>
<keyword evidence="9" id="KW-1185">Reference proteome</keyword>
<keyword evidence="3 6" id="KW-0479">Metal-binding</keyword>
<sequence>MTKTLAAIAAFLLIAGAAVYWNMPRPMSQADGGHMMTPPDTSSLEQGEAIAQVALPAELSSEAQIGKRMFEAKCAQCHGANAAGQNGVAPPLVHKIYEPSHHSDAAFVSAAQNGVRSHHWNFGDMPPVEGLTDADVKMIATYVRALQRENGIL</sequence>
<keyword evidence="2 6" id="KW-0349">Heme</keyword>
<evidence type="ECO:0000256" key="2">
    <source>
        <dbReference type="ARBA" id="ARBA00022617"/>
    </source>
</evidence>
<dbReference type="EMBL" id="CP021404">
    <property type="protein sequence ID" value="ATI41364.1"/>
    <property type="molecule type" value="Genomic_DNA"/>
</dbReference>
<dbReference type="Proteomes" id="UP000219050">
    <property type="component" value="Chromosome"/>
</dbReference>
<dbReference type="RefSeq" id="WP_097372830.1">
    <property type="nucleotide sequence ID" value="NZ_CP021404.1"/>
</dbReference>
<dbReference type="PANTHER" id="PTHR37823">
    <property type="entry name" value="CYTOCHROME C-553-LIKE"/>
    <property type="match status" value="1"/>
</dbReference>
<dbReference type="GO" id="GO:0020037">
    <property type="term" value="F:heme binding"/>
    <property type="evidence" value="ECO:0007669"/>
    <property type="project" value="InterPro"/>
</dbReference>
<dbReference type="Gene3D" id="1.10.760.10">
    <property type="entry name" value="Cytochrome c-like domain"/>
    <property type="match status" value="1"/>
</dbReference>
<dbReference type="GO" id="GO:0009055">
    <property type="term" value="F:electron transfer activity"/>
    <property type="evidence" value="ECO:0007669"/>
    <property type="project" value="InterPro"/>
</dbReference>
<dbReference type="PROSITE" id="PS51007">
    <property type="entry name" value="CYTC"/>
    <property type="match status" value="1"/>
</dbReference>
<evidence type="ECO:0000313" key="9">
    <source>
        <dbReference type="Proteomes" id="UP000219050"/>
    </source>
</evidence>
<feature type="domain" description="Cytochrome c" evidence="7">
    <location>
        <begin position="61"/>
        <end position="147"/>
    </location>
</feature>
<evidence type="ECO:0000256" key="5">
    <source>
        <dbReference type="ARBA" id="ARBA00023004"/>
    </source>
</evidence>
<evidence type="ECO:0000256" key="6">
    <source>
        <dbReference type="PROSITE-ProRule" id="PRU00433"/>
    </source>
</evidence>
<dbReference type="Pfam" id="PF00034">
    <property type="entry name" value="Cytochrom_C"/>
    <property type="match status" value="1"/>
</dbReference>
<accession>A0A291LXI1</accession>
<name>A0A291LXI1_9RHOB</name>
<dbReference type="GO" id="GO:0046872">
    <property type="term" value="F:metal ion binding"/>
    <property type="evidence" value="ECO:0007669"/>
    <property type="project" value="UniProtKB-KW"/>
</dbReference>
<evidence type="ECO:0000259" key="7">
    <source>
        <dbReference type="PROSITE" id="PS51007"/>
    </source>
</evidence>
<keyword evidence="5 6" id="KW-0408">Iron</keyword>
<evidence type="ECO:0000256" key="3">
    <source>
        <dbReference type="ARBA" id="ARBA00022723"/>
    </source>
</evidence>
<evidence type="ECO:0000256" key="1">
    <source>
        <dbReference type="ARBA" id="ARBA00022448"/>
    </source>
</evidence>
<organism evidence="8 9">
    <name type="scientific">Pacificitalea manganoxidans</name>
    <dbReference type="NCBI Taxonomy" id="1411902"/>
    <lineage>
        <taxon>Bacteria</taxon>
        <taxon>Pseudomonadati</taxon>
        <taxon>Pseudomonadota</taxon>
        <taxon>Alphaproteobacteria</taxon>
        <taxon>Rhodobacterales</taxon>
        <taxon>Paracoccaceae</taxon>
        <taxon>Pacificitalea</taxon>
    </lineage>
</organism>
<keyword evidence="1" id="KW-0813">Transport</keyword>
<evidence type="ECO:0000256" key="4">
    <source>
        <dbReference type="ARBA" id="ARBA00022982"/>
    </source>
</evidence>
<reference evidence="8 9" key="1">
    <citation type="submission" date="2017-05" db="EMBL/GenBank/DDBJ databases">
        <title>Comparative genomic and metabolic analysis of manganese-oxidizing mechanisms in Celeribater manganoxidans DY25T: its adaption to the environment of polymetallic nodule.</title>
        <authorList>
            <person name="Wang X."/>
        </authorList>
    </citation>
    <scope>NUCLEOTIDE SEQUENCE [LARGE SCALE GENOMIC DNA]</scope>
    <source>
        <strain evidence="8 9">DY25</strain>
    </source>
</reference>
<dbReference type="InterPro" id="IPR051811">
    <property type="entry name" value="Cytochrome_c550/c551-like"/>
</dbReference>
<dbReference type="SUPFAM" id="SSF46626">
    <property type="entry name" value="Cytochrome c"/>
    <property type="match status" value="1"/>
</dbReference>
<proteinExistence type="predicted"/>
<dbReference type="InterPro" id="IPR009056">
    <property type="entry name" value="Cyt_c-like_dom"/>
</dbReference>
<protein>
    <submittedName>
        <fullName evidence="8">Cytochrome C</fullName>
    </submittedName>
</protein>
<dbReference type="AlphaFoldDB" id="A0A291LXI1"/>
<dbReference type="KEGG" id="cmag:CBW24_04680"/>
<dbReference type="PANTHER" id="PTHR37823:SF1">
    <property type="entry name" value="CYTOCHROME C-553-LIKE"/>
    <property type="match status" value="1"/>
</dbReference>